<dbReference type="CDD" id="cd02756">
    <property type="entry name" value="MopB_Arsenite-Ox"/>
    <property type="match status" value="1"/>
</dbReference>
<dbReference type="PANTHER" id="PTHR43105">
    <property type="entry name" value="RESPIRATORY NITRATE REDUCTASE"/>
    <property type="match status" value="1"/>
</dbReference>
<dbReference type="InterPro" id="IPR006657">
    <property type="entry name" value="MoPterin_dinucl-bd_dom"/>
</dbReference>
<dbReference type="Gene3D" id="3.30.200.200">
    <property type="match status" value="1"/>
</dbReference>
<dbReference type="InterPro" id="IPR050123">
    <property type="entry name" value="Prok_molybdopt-oxidoreductase"/>
</dbReference>
<dbReference type="GO" id="GO:0051536">
    <property type="term" value="F:iron-sulfur cluster binding"/>
    <property type="evidence" value="ECO:0007669"/>
    <property type="project" value="UniProtKB-KW"/>
</dbReference>
<sequence length="830" mass="92685">MFEYKKDRIALPPANAQKTQTCCHFCIVGCGYHVYKWPADQEGGLAPGENALGLDFRKQLPPLAATMTQAMTNVIQDDDGSYHRIMIVPDRDCKVNGGLSSTRGGQMASIMYSSQTPVGSQRLKYPRVFAGDEWRDTSWEQAIALYSHLTKLVLDDAGSDQLMFNLFDHGGAGGGFENTWGTGKLIFTGLGTKMVRIHNRPAYNSECHATRDMGIGELNNSYEDAQMADCIFSIGANAYETQTNYFLNHWLPSLQAQTADKKRAVYEDGETIQQTRIILVDPRRSLTVALLEQAVGQGNLLYLDIEPGTDTALFNGLLTYVVDQGWHDKAFIEAHTTGFEDALKANRQSLDETSGITGISKDKLIKAAEWAYKPKASGHSPRTMHGYEKGIIWGNDNYRIQSALVDLVLATHNVGRRGTGVVRMGGHQEGYCRPPYPGGRPAPYVDQEIIKGNGQMLTVWACNAFQTTLNAEQYRNEVLRRSDIVKEALRKVRGAGPEKMAEVIHKAVKEDGGLFVTVIDLYATKFAEAAHLILPAAHTGEMNLTSMNGERRLRLSERFMDPPGTARPDCLIAADMANALSKLYEAEGNAEMAKRFAGFDWKTEEDAFNDGFRRAGQPGAPKIDSQGGPTGHLATYERLRAAGNNGVQLPIKEYKDGQLIGTEMLYTDGKFDTDDGKAHFQAAPWNGMPDVVEEQRKKYRFWVNNGRTNQIWQTAYHDQHVDFRRGRYPMAPLEINPEDAKELGIESGDLVELFNDYGATTAMAYLEPDIKQGHVFMEAMYFNSVMGDLVTPWTDRNIIPYYKGTWADVRRVGRIEDFADKVSFKRRRYV</sequence>
<dbReference type="PANTHER" id="PTHR43105:SF10">
    <property type="entry name" value="NADH-QUINONE OXIDOREDUCTASE SUBUNIT G"/>
    <property type="match status" value="1"/>
</dbReference>
<gene>
    <name evidence="7" type="ORF">CLH62_12865</name>
</gene>
<dbReference type="SUPFAM" id="SSF53706">
    <property type="entry name" value="Formate dehydrogenase/DMSO reductase, domains 1-3"/>
    <property type="match status" value="1"/>
</dbReference>
<feature type="domain" description="Molybdopterin dinucleotide-binding" evidence="5">
    <location>
        <begin position="701"/>
        <end position="792"/>
    </location>
</feature>
<evidence type="ECO:0000256" key="1">
    <source>
        <dbReference type="ARBA" id="ARBA00022723"/>
    </source>
</evidence>
<evidence type="ECO:0000256" key="2">
    <source>
        <dbReference type="ARBA" id="ARBA00023004"/>
    </source>
</evidence>
<accession>A0A2G1VFD5</accession>
<dbReference type="InterPro" id="IPR009010">
    <property type="entry name" value="Asp_de-COase-like_dom_sf"/>
</dbReference>
<feature type="domain" description="Arsenite oxidase subunit AioA/Iodate reductase subunit IdrA 3Fe-4S cluster" evidence="6">
    <location>
        <begin position="23"/>
        <end position="117"/>
    </location>
</feature>
<dbReference type="GO" id="GO:1990204">
    <property type="term" value="C:oxidoreductase complex"/>
    <property type="evidence" value="ECO:0007669"/>
    <property type="project" value="UniProtKB-ARBA"/>
</dbReference>
<protein>
    <submittedName>
        <fullName evidence="7">Arsenate reductase (Azurin) large subunit</fullName>
    </submittedName>
</protein>
<dbReference type="NCBIfam" id="TIGR02693">
    <property type="entry name" value="arsenite_ox_L"/>
    <property type="match status" value="1"/>
</dbReference>
<dbReference type="OrthoDB" id="9810782at2"/>
<evidence type="ECO:0000259" key="5">
    <source>
        <dbReference type="Pfam" id="PF01568"/>
    </source>
</evidence>
<dbReference type="GO" id="GO:0043546">
    <property type="term" value="F:molybdopterin cofactor binding"/>
    <property type="evidence" value="ECO:0007669"/>
    <property type="project" value="InterPro"/>
</dbReference>
<evidence type="ECO:0000259" key="4">
    <source>
        <dbReference type="Pfam" id="PF00384"/>
    </source>
</evidence>
<organism evidence="7 8">
    <name type="scientific">Marinobacter guineae</name>
    <dbReference type="NCBI Taxonomy" id="432303"/>
    <lineage>
        <taxon>Bacteria</taxon>
        <taxon>Pseudomonadati</taxon>
        <taxon>Pseudomonadota</taxon>
        <taxon>Gammaproteobacteria</taxon>
        <taxon>Pseudomonadales</taxon>
        <taxon>Marinobacteraceae</taxon>
        <taxon>Marinobacter</taxon>
    </lineage>
</organism>
<dbReference type="InterPro" id="IPR041632">
    <property type="entry name" value="AioA/IdrA_3Fe-4S"/>
</dbReference>
<evidence type="ECO:0000313" key="7">
    <source>
        <dbReference type="EMBL" id="PHQ25229.1"/>
    </source>
</evidence>
<comment type="caution">
    <text evidence="7">The sequence shown here is derived from an EMBL/GenBank/DDBJ whole genome shotgun (WGS) entry which is preliminary data.</text>
</comment>
<evidence type="ECO:0000256" key="3">
    <source>
        <dbReference type="ARBA" id="ARBA00023014"/>
    </source>
</evidence>
<dbReference type="Gene3D" id="3.40.50.740">
    <property type="match status" value="1"/>
</dbReference>
<evidence type="ECO:0000313" key="8">
    <source>
        <dbReference type="Proteomes" id="UP000229044"/>
    </source>
</evidence>
<keyword evidence="1" id="KW-0479">Metal-binding</keyword>
<dbReference type="EMBL" id="NTFI01000003">
    <property type="protein sequence ID" value="PHQ25229.1"/>
    <property type="molecule type" value="Genomic_DNA"/>
</dbReference>
<dbReference type="GO" id="GO:0022904">
    <property type="term" value="P:respiratory electron transport chain"/>
    <property type="evidence" value="ECO:0007669"/>
    <property type="project" value="TreeGrafter"/>
</dbReference>
<dbReference type="Pfam" id="PF01568">
    <property type="entry name" value="Molydop_binding"/>
    <property type="match status" value="1"/>
</dbReference>
<dbReference type="Gene3D" id="2.40.40.20">
    <property type="match status" value="1"/>
</dbReference>
<dbReference type="Pfam" id="PF00384">
    <property type="entry name" value="Molybdopterin"/>
    <property type="match status" value="1"/>
</dbReference>
<keyword evidence="2" id="KW-0408">Iron</keyword>
<dbReference type="Gene3D" id="3.40.228.10">
    <property type="entry name" value="Dimethylsulfoxide Reductase, domain 2"/>
    <property type="match status" value="1"/>
</dbReference>
<name>A0A2G1VFD5_9GAMM</name>
<dbReference type="RefSeq" id="WP_099618539.1">
    <property type="nucleotide sequence ID" value="NZ_KZ319340.1"/>
</dbReference>
<feature type="domain" description="Molybdopterin oxidoreductase" evidence="4">
    <location>
        <begin position="122"/>
        <end position="577"/>
    </location>
</feature>
<dbReference type="Proteomes" id="UP000229044">
    <property type="component" value="Unassembled WGS sequence"/>
</dbReference>
<dbReference type="GO" id="GO:0003954">
    <property type="term" value="F:NADH dehydrogenase activity"/>
    <property type="evidence" value="ECO:0007669"/>
    <property type="project" value="TreeGrafter"/>
</dbReference>
<dbReference type="Pfam" id="PF18465">
    <property type="entry name" value="Rieske_3"/>
    <property type="match status" value="1"/>
</dbReference>
<proteinExistence type="predicted"/>
<dbReference type="InterPro" id="IPR006656">
    <property type="entry name" value="Mopterin_OxRdtase"/>
</dbReference>
<keyword evidence="8" id="KW-1185">Reference proteome</keyword>
<dbReference type="GO" id="GO:0016020">
    <property type="term" value="C:membrane"/>
    <property type="evidence" value="ECO:0007669"/>
    <property type="project" value="TreeGrafter"/>
</dbReference>
<reference evidence="7 8" key="1">
    <citation type="submission" date="2017-09" db="EMBL/GenBank/DDBJ databases">
        <title>The draft genome sequences of Marinobacter guineae M3B.</title>
        <authorList>
            <person name="Cao J."/>
        </authorList>
    </citation>
    <scope>NUCLEOTIDE SEQUENCE [LARGE SCALE GENOMIC DNA]</scope>
    <source>
        <strain evidence="7 8">M3B</strain>
    </source>
</reference>
<evidence type="ECO:0000259" key="6">
    <source>
        <dbReference type="Pfam" id="PF18465"/>
    </source>
</evidence>
<dbReference type="SUPFAM" id="SSF50692">
    <property type="entry name" value="ADC-like"/>
    <property type="match status" value="1"/>
</dbReference>
<dbReference type="InterPro" id="IPR014066">
    <property type="entry name" value="AioA/IdrA_lsu"/>
</dbReference>
<dbReference type="AlphaFoldDB" id="A0A2G1VFD5"/>
<dbReference type="GO" id="GO:0046872">
    <property type="term" value="F:metal ion binding"/>
    <property type="evidence" value="ECO:0007669"/>
    <property type="project" value="UniProtKB-KW"/>
</dbReference>
<keyword evidence="3" id="KW-0411">Iron-sulfur</keyword>